<organism evidence="2 3">
    <name type="scientific">Leuconostoc inhae</name>
    <dbReference type="NCBI Taxonomy" id="178001"/>
    <lineage>
        <taxon>Bacteria</taxon>
        <taxon>Bacillati</taxon>
        <taxon>Bacillota</taxon>
        <taxon>Bacilli</taxon>
        <taxon>Lactobacillales</taxon>
        <taxon>Lactobacillaceae</taxon>
        <taxon>Leuconostoc</taxon>
    </lineage>
</organism>
<gene>
    <name evidence="1" type="ORF">KSL4_0138</name>
    <name evidence="2" type="ORF">PL111_1996</name>
</gene>
<evidence type="ECO:0000313" key="1">
    <source>
        <dbReference type="EMBL" id="CUW05733.1"/>
    </source>
</evidence>
<comment type="caution">
    <text evidence="2">The sequence shown here is derived from an EMBL/GenBank/DDBJ whole genome shotgun (WGS) entry which is preliminary data.</text>
</comment>
<evidence type="ECO:0000313" key="4">
    <source>
        <dbReference type="Proteomes" id="UP000199047"/>
    </source>
</evidence>
<sequence length="237" mass="27564">MKDSIEFKTEQMKALIKRRNSLSKKYENTVPTEIPLEVKSELDFIDKLLQEFDIDQSIYDAKPKMIGIKNSRDEEWYFQQMVHWVNRHPSALNVKFSRSSIYKFVLHFFVENIALNSSNASLSISELAQKVNGVSSKKDDLKLITQISNIENLLGFLLTMQQRQLEYIPEVIDPQNGFVKYAINPINQTEFQQFGAPTEINSNNELGQAYAEYKKIRGRDKQLIKKYHQTGGQIYDD</sequence>
<dbReference type="RefSeq" id="WP_089896165.1">
    <property type="nucleotide sequence ID" value="NZ_FBSX01000014.1"/>
</dbReference>
<proteinExistence type="predicted"/>
<accession>A0AAN2QUY8</accession>
<dbReference type="AlphaFoldDB" id="A0AAN2QUY8"/>
<protein>
    <submittedName>
        <fullName evidence="2">Uncharacterized protein</fullName>
    </submittedName>
</protein>
<dbReference type="Proteomes" id="UP000198868">
    <property type="component" value="Unassembled WGS sequence"/>
</dbReference>
<reference evidence="3 4" key="1">
    <citation type="submission" date="2015-12" db="EMBL/GenBank/DDBJ databases">
        <authorList>
            <person name="Andreevskaya M."/>
        </authorList>
    </citation>
    <scope>NUCLEOTIDE SEQUENCE [LARGE SCALE GENOMIC DNA]</scope>
    <source>
        <strain evidence="1 4">KSL4-2</strain>
        <strain evidence="2 3">PL111</strain>
    </source>
</reference>
<dbReference type="EMBL" id="FBTB01000007">
    <property type="protein sequence ID" value="CUW05733.1"/>
    <property type="molecule type" value="Genomic_DNA"/>
</dbReference>
<name>A0AAN2QUY8_9LACO</name>
<evidence type="ECO:0000313" key="3">
    <source>
        <dbReference type="Proteomes" id="UP000198868"/>
    </source>
</evidence>
<evidence type="ECO:0000313" key="2">
    <source>
        <dbReference type="EMBL" id="CUW09302.1"/>
    </source>
</evidence>
<keyword evidence="4" id="KW-1185">Reference proteome</keyword>
<dbReference type="Proteomes" id="UP000199047">
    <property type="component" value="Unassembled WGS sequence"/>
</dbReference>
<dbReference type="EMBL" id="FBTU01000014">
    <property type="protein sequence ID" value="CUW09302.1"/>
    <property type="molecule type" value="Genomic_DNA"/>
</dbReference>